<proteinExistence type="predicted"/>
<feature type="transmembrane region" description="Helical" evidence="1">
    <location>
        <begin position="43"/>
        <end position="65"/>
    </location>
</feature>
<keyword evidence="1" id="KW-0812">Transmembrane</keyword>
<comment type="caution">
    <text evidence="2">The sequence shown here is derived from an EMBL/GenBank/DDBJ whole genome shotgun (WGS) entry which is preliminary data.</text>
</comment>
<organism evidence="2 3">
    <name type="scientific">Zongyangia hominis</name>
    <dbReference type="NCBI Taxonomy" id="2763677"/>
    <lineage>
        <taxon>Bacteria</taxon>
        <taxon>Bacillati</taxon>
        <taxon>Bacillota</taxon>
        <taxon>Clostridia</taxon>
        <taxon>Eubacteriales</taxon>
        <taxon>Oscillospiraceae</taxon>
        <taxon>Zongyangia</taxon>
    </lineage>
</organism>
<reference evidence="2" key="1">
    <citation type="submission" date="2020-08" db="EMBL/GenBank/DDBJ databases">
        <title>Genome public.</title>
        <authorList>
            <person name="Liu C."/>
            <person name="Sun Q."/>
        </authorList>
    </citation>
    <scope>NUCLEOTIDE SEQUENCE</scope>
    <source>
        <strain evidence="2">NSJ-54</strain>
    </source>
</reference>
<evidence type="ECO:0000256" key="1">
    <source>
        <dbReference type="SAM" id="Phobius"/>
    </source>
</evidence>
<dbReference type="AlphaFoldDB" id="A0A926E9M0"/>
<dbReference type="Proteomes" id="UP000660861">
    <property type="component" value="Unassembled WGS sequence"/>
</dbReference>
<evidence type="ECO:0000313" key="2">
    <source>
        <dbReference type="EMBL" id="MBC8569743.1"/>
    </source>
</evidence>
<protein>
    <submittedName>
        <fullName evidence="2">Uncharacterized protein</fullName>
    </submittedName>
</protein>
<feature type="transmembrane region" description="Helical" evidence="1">
    <location>
        <begin position="12"/>
        <end position="31"/>
    </location>
</feature>
<name>A0A926E9M0_9FIRM</name>
<evidence type="ECO:0000313" key="3">
    <source>
        <dbReference type="Proteomes" id="UP000660861"/>
    </source>
</evidence>
<keyword evidence="3" id="KW-1185">Reference proteome</keyword>
<dbReference type="EMBL" id="JACRTC010000001">
    <property type="protein sequence ID" value="MBC8569743.1"/>
    <property type="molecule type" value="Genomic_DNA"/>
</dbReference>
<dbReference type="RefSeq" id="WP_262396837.1">
    <property type="nucleotide sequence ID" value="NZ_JACRTC010000001.1"/>
</dbReference>
<keyword evidence="1" id="KW-0472">Membrane</keyword>
<gene>
    <name evidence="2" type="ORF">H8709_02750</name>
</gene>
<sequence length="75" mass="8576">MKLSFPKRNRTFHILYLSILFADILLLTLFALRLHNGPTLWDVLTLCFAGVSFLGALAGETVLLWERREIKNSAE</sequence>
<accession>A0A926E9M0</accession>
<keyword evidence="1" id="KW-1133">Transmembrane helix</keyword>